<protein>
    <recommendedName>
        <fullName evidence="4">Dockerin domain-containing protein</fullName>
    </recommendedName>
</protein>
<dbReference type="InterPro" id="IPR036439">
    <property type="entry name" value="Dockerin_dom_sf"/>
</dbReference>
<dbReference type="KEGG" id="amuc:Pan181_52020"/>
<dbReference type="AlphaFoldDB" id="A0A518AW94"/>
<dbReference type="Proteomes" id="UP000315750">
    <property type="component" value="Chromosome"/>
</dbReference>
<reference evidence="2 3" key="1">
    <citation type="submission" date="2019-02" db="EMBL/GenBank/DDBJ databases">
        <title>Deep-cultivation of Planctomycetes and their phenomic and genomic characterization uncovers novel biology.</title>
        <authorList>
            <person name="Wiegand S."/>
            <person name="Jogler M."/>
            <person name="Boedeker C."/>
            <person name="Pinto D."/>
            <person name="Vollmers J."/>
            <person name="Rivas-Marin E."/>
            <person name="Kohn T."/>
            <person name="Peeters S.H."/>
            <person name="Heuer A."/>
            <person name="Rast P."/>
            <person name="Oberbeckmann S."/>
            <person name="Bunk B."/>
            <person name="Jeske O."/>
            <person name="Meyerdierks A."/>
            <person name="Storesund J.E."/>
            <person name="Kallscheuer N."/>
            <person name="Luecker S."/>
            <person name="Lage O.M."/>
            <person name="Pohl T."/>
            <person name="Merkel B.J."/>
            <person name="Hornburger P."/>
            <person name="Mueller R.-W."/>
            <person name="Bruemmer F."/>
            <person name="Labrenz M."/>
            <person name="Spormann A.M."/>
            <person name="Op den Camp H."/>
            <person name="Overmann J."/>
            <person name="Amann R."/>
            <person name="Jetten M.S.M."/>
            <person name="Mascher T."/>
            <person name="Medema M.H."/>
            <person name="Devos D.P."/>
            <person name="Kaster A.-K."/>
            <person name="Ovreas L."/>
            <person name="Rohde M."/>
            <person name="Galperin M.Y."/>
            <person name="Jogler C."/>
        </authorList>
    </citation>
    <scope>NUCLEOTIDE SEQUENCE [LARGE SCALE GENOMIC DNA]</scope>
    <source>
        <strain evidence="2 3">Pan181</strain>
    </source>
</reference>
<dbReference type="InterPro" id="IPR036278">
    <property type="entry name" value="Sialidase_sf"/>
</dbReference>
<evidence type="ECO:0000313" key="2">
    <source>
        <dbReference type="EMBL" id="QDU58961.1"/>
    </source>
</evidence>
<keyword evidence="3" id="KW-1185">Reference proteome</keyword>
<feature type="compositionally biased region" description="Polar residues" evidence="1">
    <location>
        <begin position="970"/>
        <end position="984"/>
    </location>
</feature>
<dbReference type="EMBL" id="CP036278">
    <property type="protein sequence ID" value="QDU58961.1"/>
    <property type="molecule type" value="Genomic_DNA"/>
</dbReference>
<dbReference type="GO" id="GO:0000272">
    <property type="term" value="P:polysaccharide catabolic process"/>
    <property type="evidence" value="ECO:0007669"/>
    <property type="project" value="InterPro"/>
</dbReference>
<evidence type="ECO:0008006" key="4">
    <source>
        <dbReference type="Google" id="ProtNLM"/>
    </source>
</evidence>
<evidence type="ECO:0000256" key="1">
    <source>
        <dbReference type="SAM" id="MobiDB-lite"/>
    </source>
</evidence>
<accession>A0A518AW94</accession>
<dbReference type="SUPFAM" id="SSF63446">
    <property type="entry name" value="Type I dockerin domain"/>
    <property type="match status" value="1"/>
</dbReference>
<proteinExistence type="predicted"/>
<name>A0A518AW94_9BACT</name>
<organism evidence="2 3">
    <name type="scientific">Aeoliella mucimassa</name>
    <dbReference type="NCBI Taxonomy" id="2527972"/>
    <lineage>
        <taxon>Bacteria</taxon>
        <taxon>Pseudomonadati</taxon>
        <taxon>Planctomycetota</taxon>
        <taxon>Planctomycetia</taxon>
        <taxon>Pirellulales</taxon>
        <taxon>Lacipirellulaceae</taxon>
        <taxon>Aeoliella</taxon>
    </lineage>
</organism>
<sequence length="1117" mass="120817">MGTPNRQRKLHFQQLEAKCLLSNSSIFDGWHSAVFDDGYSGDLTFEFSRDVATVTPDSTLVEANEPRYGDDRLVVGSEGYTVVLSNLGSAQLTGSGWDHDGTTPLAVLIDHTSKQIYFVKGDDFQVVSRTSFGSDILKGSVSGYSYEPLVCIVHEGLVVFCATRFREEAGSYIEEGISFIYTQDYGQTYHRVAQVGGGYDVPAIEGGVTDGLDRVNDWSFSNAFPEKSADDQLGAWFPWADYLYKEGNPHGGQIGLFRARREAVGELWVVEPNVTVYERWEVADSGGFHAHSAGMFTDGMVSFWGDVDYRNNMTRHVAEDLENYTTTTWTTDTEFHGGWSASDDKEYVAGNQGASTAPGPVYGEVLVAGDVQPEIVMSINAPTQEGENVTIEGLLASYPGRKSGNQFTGREAIWIHYLPGRGYVVRETERGGLLEGGGATYYSSDGVNWTTLLNYNLAKSFLYGDYVIQGAVGEVVAMRLESRAEVFSPLLINPGGTNLMDSTWEALSQPSSGNTVRQVNYVDGLYVYADNGQALSPQPDTLPPVMSSSPMYEITVTNTSVRSSLGRFDIAGLVSDNDENHWFTSWVYPLDNSGVLQSAYFPSNSGSERGVRWVANDDWYPAYTWGVPNSSSTGESEQTMQFMAAGASRWLVAGEGLVEDISPTYPLAPESTGSDEIATVTGFTTSDAWTIGMVFGLPQVASFSLYTESAVAGTYRPIATLYQDEFNYIEVNFVRYSKSECVLTLDVYSDGTLAGSVEFDPIYMDLLDHAQLAIASSDSGVEATLFLPRYTYGVQSASNASLPHINPNQVMLSRNATGDVVSPLEWFSVKVEPDDALSQEMRELFVVDDAIYSVTPWLAGDFNLDGVVNLGDYTSWRDTFGMTVTPCSMSDCNLNGVIDSGDYAIWKTNYGKLETARFLTSLSSSESTDTDPEASAAVAAVVGGTTVADTSAEDTSVADTSVAATSIADTTATNTSGSDTSNMEPSIMDAGVPETSAAETSVADTSAVETAVGESFVVDTTLDAVDAPVGSALPGPLDLAHARWEKSTSDNQSSIEKRPTVFSDEDTWPLLLAPSTRRQMQQSLASLSEARELAFAERDDSVLATEELLPGLLPGVL</sequence>
<evidence type="ECO:0000313" key="3">
    <source>
        <dbReference type="Proteomes" id="UP000315750"/>
    </source>
</evidence>
<dbReference type="Gene3D" id="1.10.1330.10">
    <property type="entry name" value="Dockerin domain"/>
    <property type="match status" value="1"/>
</dbReference>
<gene>
    <name evidence="2" type="ORF">Pan181_52020</name>
</gene>
<dbReference type="SUPFAM" id="SSF50939">
    <property type="entry name" value="Sialidases"/>
    <property type="match status" value="1"/>
</dbReference>
<feature type="region of interest" description="Disordered" evidence="1">
    <location>
        <begin position="970"/>
        <end position="1004"/>
    </location>
</feature>